<accession>A0A8H4EJG5</accession>
<name>A0A8H4EJG5_GIGMA</name>
<dbReference type="Proteomes" id="UP000439903">
    <property type="component" value="Unassembled WGS sequence"/>
</dbReference>
<dbReference type="AlphaFoldDB" id="A0A8H4EJG5"/>
<dbReference type="OrthoDB" id="2438141at2759"/>
<evidence type="ECO:0000313" key="1">
    <source>
        <dbReference type="EMBL" id="KAF0497103.1"/>
    </source>
</evidence>
<protein>
    <submittedName>
        <fullName evidence="1">Uncharacterized protein</fullName>
    </submittedName>
</protein>
<proteinExistence type="predicted"/>
<reference evidence="1 2" key="1">
    <citation type="journal article" date="2019" name="Environ. Microbiol.">
        <title>At the nexus of three kingdoms: the genome of the mycorrhizal fungus Gigaspora margarita provides insights into plant, endobacterial and fungal interactions.</title>
        <authorList>
            <person name="Venice F."/>
            <person name="Ghignone S."/>
            <person name="Salvioli di Fossalunga A."/>
            <person name="Amselem J."/>
            <person name="Novero M."/>
            <person name="Xianan X."/>
            <person name="Sedzielewska Toro K."/>
            <person name="Morin E."/>
            <person name="Lipzen A."/>
            <person name="Grigoriev I.V."/>
            <person name="Henrissat B."/>
            <person name="Martin F.M."/>
            <person name="Bonfante P."/>
        </authorList>
    </citation>
    <scope>NUCLEOTIDE SEQUENCE [LARGE SCALE GENOMIC DNA]</scope>
    <source>
        <strain evidence="1 2">BEG34</strain>
    </source>
</reference>
<keyword evidence="2" id="KW-1185">Reference proteome</keyword>
<gene>
    <name evidence="1" type="ORF">F8M41_020795</name>
</gene>
<sequence length="91" mass="11157">MIEDIIKNSERDKFDKVYVKYDSMLNEINKSSDPIKFVIDLSIKYDQFEFKPHLYYEKPYLLILIAQLEIFYKYIANQFRHKDDPKKLEKI</sequence>
<organism evidence="1 2">
    <name type="scientific">Gigaspora margarita</name>
    <dbReference type="NCBI Taxonomy" id="4874"/>
    <lineage>
        <taxon>Eukaryota</taxon>
        <taxon>Fungi</taxon>
        <taxon>Fungi incertae sedis</taxon>
        <taxon>Mucoromycota</taxon>
        <taxon>Glomeromycotina</taxon>
        <taxon>Glomeromycetes</taxon>
        <taxon>Diversisporales</taxon>
        <taxon>Gigasporaceae</taxon>
        <taxon>Gigaspora</taxon>
    </lineage>
</organism>
<evidence type="ECO:0000313" key="2">
    <source>
        <dbReference type="Proteomes" id="UP000439903"/>
    </source>
</evidence>
<comment type="caution">
    <text evidence="1">The sequence shown here is derived from an EMBL/GenBank/DDBJ whole genome shotgun (WGS) entry which is preliminary data.</text>
</comment>
<dbReference type="EMBL" id="WTPW01000585">
    <property type="protein sequence ID" value="KAF0497103.1"/>
    <property type="molecule type" value="Genomic_DNA"/>
</dbReference>